<evidence type="ECO:0000259" key="8">
    <source>
        <dbReference type="Pfam" id="PF02771"/>
    </source>
</evidence>
<evidence type="ECO:0000313" key="9">
    <source>
        <dbReference type="EMBL" id="RCW69472.1"/>
    </source>
</evidence>
<evidence type="ECO:0000256" key="4">
    <source>
        <dbReference type="ARBA" id="ARBA00022827"/>
    </source>
</evidence>
<dbReference type="InterPro" id="IPR006091">
    <property type="entry name" value="Acyl-CoA_Oxase/DH_mid-dom"/>
</dbReference>
<dbReference type="SUPFAM" id="SSF56645">
    <property type="entry name" value="Acyl-CoA dehydrogenase NM domain-like"/>
    <property type="match status" value="1"/>
</dbReference>
<name>A0A368XN87_9BURK</name>
<evidence type="ECO:0000256" key="1">
    <source>
        <dbReference type="ARBA" id="ARBA00001974"/>
    </source>
</evidence>
<evidence type="ECO:0008006" key="11">
    <source>
        <dbReference type="Google" id="ProtNLM"/>
    </source>
</evidence>
<dbReference type="InterPro" id="IPR046373">
    <property type="entry name" value="Acyl-CoA_Oxase/DH_mid-dom_sf"/>
</dbReference>
<comment type="similarity">
    <text evidence="2">Belongs to the acyl-CoA dehydrogenase family.</text>
</comment>
<dbReference type="PANTHER" id="PTHR43884">
    <property type="entry name" value="ACYL-COA DEHYDROGENASE"/>
    <property type="match status" value="1"/>
</dbReference>
<gene>
    <name evidence="9" type="ORF">DES41_106346</name>
</gene>
<dbReference type="SUPFAM" id="SSF47203">
    <property type="entry name" value="Acyl-CoA dehydrogenase C-terminal domain-like"/>
    <property type="match status" value="1"/>
</dbReference>
<evidence type="ECO:0000256" key="3">
    <source>
        <dbReference type="ARBA" id="ARBA00022630"/>
    </source>
</evidence>
<evidence type="ECO:0000259" key="7">
    <source>
        <dbReference type="Pfam" id="PF02770"/>
    </source>
</evidence>
<dbReference type="Pfam" id="PF00441">
    <property type="entry name" value="Acyl-CoA_dh_1"/>
    <property type="match status" value="1"/>
</dbReference>
<dbReference type="PIRSF" id="PIRSF016578">
    <property type="entry name" value="HsaA"/>
    <property type="match status" value="1"/>
</dbReference>
<evidence type="ECO:0000259" key="6">
    <source>
        <dbReference type="Pfam" id="PF00441"/>
    </source>
</evidence>
<dbReference type="Pfam" id="PF02770">
    <property type="entry name" value="Acyl-CoA_dh_M"/>
    <property type="match status" value="1"/>
</dbReference>
<dbReference type="FunFam" id="1.20.140.10:FF:000001">
    <property type="entry name" value="Acyl-CoA dehydrogenase"/>
    <property type="match status" value="1"/>
</dbReference>
<sequence length="361" mass="39352">MRRFIAQEITPGHAAWEEQGLVPRELWRRAGSAGLLLPMAPAEHGGGGGDFLHTAIVVEEIARALATGVTGFTTHSDIVAPYLVEFGTEAQKALWLPQMASGEVVASIAMTEPSAGSDLKAIRTTARRVDGGWRLDGQKTFITNGHHADRVLVVAKTQPEAGARGMSLFWVDTASPGFAKGRLLDKIGQRAQDTAELFFEQVFVPEADLVGAENQAFGYLMHGLVQERLMIALRCATALEAALDWTIAYTRERQTFGKPLIANQHTKFKLAEIKTLAAATRAFVDQCVAEHMAQRLDADGAAMAKLWASEATAAIDDLLQMFGGYGYMREYPIARAYADVRPNRIYGGSSEMMKEIISRTL</sequence>
<keyword evidence="5" id="KW-0560">Oxidoreductase</keyword>
<evidence type="ECO:0000256" key="2">
    <source>
        <dbReference type="ARBA" id="ARBA00009347"/>
    </source>
</evidence>
<comment type="cofactor">
    <cofactor evidence="1">
        <name>FAD</name>
        <dbReference type="ChEBI" id="CHEBI:57692"/>
    </cofactor>
</comment>
<proteinExistence type="inferred from homology"/>
<dbReference type="PROSITE" id="PS00072">
    <property type="entry name" value="ACYL_COA_DH_1"/>
    <property type="match status" value="1"/>
</dbReference>
<accession>A0A368XN87</accession>
<dbReference type="Gene3D" id="2.40.110.10">
    <property type="entry name" value="Butyryl-CoA Dehydrogenase, subunit A, domain 2"/>
    <property type="match status" value="1"/>
</dbReference>
<dbReference type="PANTHER" id="PTHR43884:SF12">
    <property type="entry name" value="ISOVALERYL-COA DEHYDROGENASE, MITOCHONDRIAL-RELATED"/>
    <property type="match status" value="1"/>
</dbReference>
<dbReference type="Gene3D" id="1.20.140.10">
    <property type="entry name" value="Butyryl-CoA Dehydrogenase, subunit A, domain 3"/>
    <property type="match status" value="1"/>
</dbReference>
<dbReference type="GO" id="GO:0003995">
    <property type="term" value="F:acyl-CoA dehydrogenase activity"/>
    <property type="evidence" value="ECO:0007669"/>
    <property type="project" value="InterPro"/>
</dbReference>
<feature type="domain" description="Acyl-CoA oxidase/dehydrogenase middle" evidence="7">
    <location>
        <begin position="107"/>
        <end position="202"/>
    </location>
</feature>
<protein>
    <recommendedName>
        <fullName evidence="11">Acyl-CoA dehydrogenase</fullName>
    </recommendedName>
</protein>
<dbReference type="AlphaFoldDB" id="A0A368XN87"/>
<dbReference type="FunFam" id="2.40.110.10:FF:000002">
    <property type="entry name" value="Acyl-CoA dehydrogenase fadE12"/>
    <property type="match status" value="1"/>
</dbReference>
<dbReference type="PROSITE" id="PS00073">
    <property type="entry name" value="ACYL_COA_DH_2"/>
    <property type="match status" value="1"/>
</dbReference>
<dbReference type="Proteomes" id="UP000252884">
    <property type="component" value="Unassembled WGS sequence"/>
</dbReference>
<dbReference type="InterPro" id="IPR009100">
    <property type="entry name" value="AcylCoA_DH/oxidase_NM_dom_sf"/>
</dbReference>
<keyword evidence="10" id="KW-1185">Reference proteome</keyword>
<comment type="caution">
    <text evidence="9">The sequence shown here is derived from an EMBL/GenBank/DDBJ whole genome shotgun (WGS) entry which is preliminary data.</text>
</comment>
<dbReference type="InterPro" id="IPR009075">
    <property type="entry name" value="AcylCo_DH/oxidase_C"/>
</dbReference>
<dbReference type="Gene3D" id="1.10.540.10">
    <property type="entry name" value="Acyl-CoA dehydrogenase/oxidase, N-terminal domain"/>
    <property type="match status" value="1"/>
</dbReference>
<evidence type="ECO:0000313" key="10">
    <source>
        <dbReference type="Proteomes" id="UP000252884"/>
    </source>
</evidence>
<reference evidence="9 10" key="1">
    <citation type="submission" date="2018-07" db="EMBL/GenBank/DDBJ databases">
        <title>Genomic Encyclopedia of Type Strains, Phase IV (KMG-IV): sequencing the most valuable type-strain genomes for metagenomic binning, comparative biology and taxonomic classification.</title>
        <authorList>
            <person name="Goeker M."/>
        </authorList>
    </citation>
    <scope>NUCLEOTIDE SEQUENCE [LARGE SCALE GENOMIC DNA]</scope>
    <source>
        <strain evidence="9 10">DSM 21634</strain>
    </source>
</reference>
<keyword evidence="4" id="KW-0274">FAD</keyword>
<feature type="domain" description="Acyl-CoA dehydrogenase/oxidase C-terminal" evidence="6">
    <location>
        <begin position="217"/>
        <end position="360"/>
    </location>
</feature>
<dbReference type="InterPro" id="IPR013786">
    <property type="entry name" value="AcylCoA_DH/ox_N"/>
</dbReference>
<dbReference type="GO" id="GO:0050660">
    <property type="term" value="F:flavin adenine dinucleotide binding"/>
    <property type="evidence" value="ECO:0007669"/>
    <property type="project" value="InterPro"/>
</dbReference>
<dbReference type="Pfam" id="PF02771">
    <property type="entry name" value="Acyl-CoA_dh_N"/>
    <property type="match status" value="1"/>
</dbReference>
<evidence type="ECO:0000256" key="5">
    <source>
        <dbReference type="ARBA" id="ARBA00023002"/>
    </source>
</evidence>
<dbReference type="InterPro" id="IPR006089">
    <property type="entry name" value="Acyl-CoA_DH_CS"/>
</dbReference>
<keyword evidence="3" id="KW-0285">Flavoprotein</keyword>
<dbReference type="InterPro" id="IPR037069">
    <property type="entry name" value="AcylCoA_DH/ox_N_sf"/>
</dbReference>
<dbReference type="InterPro" id="IPR036250">
    <property type="entry name" value="AcylCo_DH-like_C"/>
</dbReference>
<organism evidence="9 10">
    <name type="scientific">Pseudorhodoferax soli</name>
    <dbReference type="NCBI Taxonomy" id="545864"/>
    <lineage>
        <taxon>Bacteria</taxon>
        <taxon>Pseudomonadati</taxon>
        <taxon>Pseudomonadota</taxon>
        <taxon>Betaproteobacteria</taxon>
        <taxon>Burkholderiales</taxon>
        <taxon>Comamonadaceae</taxon>
    </lineage>
</organism>
<feature type="domain" description="Acyl-CoA dehydrogenase/oxidase N-terminal" evidence="8">
    <location>
        <begin position="1"/>
        <end position="103"/>
    </location>
</feature>
<dbReference type="EMBL" id="QPJK01000006">
    <property type="protein sequence ID" value="RCW69472.1"/>
    <property type="molecule type" value="Genomic_DNA"/>
</dbReference>